<organism evidence="1 2">
    <name type="scientific">Popillia japonica</name>
    <name type="common">Japanese beetle</name>
    <dbReference type="NCBI Taxonomy" id="7064"/>
    <lineage>
        <taxon>Eukaryota</taxon>
        <taxon>Metazoa</taxon>
        <taxon>Ecdysozoa</taxon>
        <taxon>Arthropoda</taxon>
        <taxon>Hexapoda</taxon>
        <taxon>Insecta</taxon>
        <taxon>Pterygota</taxon>
        <taxon>Neoptera</taxon>
        <taxon>Endopterygota</taxon>
        <taxon>Coleoptera</taxon>
        <taxon>Polyphaga</taxon>
        <taxon>Scarabaeiformia</taxon>
        <taxon>Scarabaeidae</taxon>
        <taxon>Rutelinae</taxon>
        <taxon>Popillia</taxon>
    </lineage>
</organism>
<evidence type="ECO:0008006" key="3">
    <source>
        <dbReference type="Google" id="ProtNLM"/>
    </source>
</evidence>
<evidence type="ECO:0000313" key="1">
    <source>
        <dbReference type="EMBL" id="KAK9700991.1"/>
    </source>
</evidence>
<proteinExistence type="predicted"/>
<keyword evidence="2" id="KW-1185">Reference proteome</keyword>
<name>A0AAW1JD74_POPJA</name>
<dbReference type="EMBL" id="JASPKY010000425">
    <property type="protein sequence ID" value="KAK9700991.1"/>
    <property type="molecule type" value="Genomic_DNA"/>
</dbReference>
<sequence>MLALIDTGSDVNFIRLREYLEALPVTLDNDSIRLSEPGSIRVKIDCESTWKHYQSLSTTIAFAYRSRARYELKH</sequence>
<dbReference type="Proteomes" id="UP001458880">
    <property type="component" value="Unassembled WGS sequence"/>
</dbReference>
<reference evidence="1 2" key="1">
    <citation type="journal article" date="2024" name="BMC Genomics">
        <title>De novo assembly and annotation of Popillia japonica's genome with initial clues to its potential as an invasive pest.</title>
        <authorList>
            <person name="Cucini C."/>
            <person name="Boschi S."/>
            <person name="Funari R."/>
            <person name="Cardaioli E."/>
            <person name="Iannotti N."/>
            <person name="Marturano G."/>
            <person name="Paoli F."/>
            <person name="Bruttini M."/>
            <person name="Carapelli A."/>
            <person name="Frati F."/>
            <person name="Nardi F."/>
        </authorList>
    </citation>
    <scope>NUCLEOTIDE SEQUENCE [LARGE SCALE GENOMIC DNA]</scope>
    <source>
        <strain evidence="1">DMR45628</strain>
    </source>
</reference>
<dbReference type="AlphaFoldDB" id="A0AAW1JD74"/>
<evidence type="ECO:0000313" key="2">
    <source>
        <dbReference type="Proteomes" id="UP001458880"/>
    </source>
</evidence>
<protein>
    <recommendedName>
        <fullName evidence="3">Peptidase A2 domain-containing protein</fullName>
    </recommendedName>
</protein>
<comment type="caution">
    <text evidence="1">The sequence shown here is derived from an EMBL/GenBank/DDBJ whole genome shotgun (WGS) entry which is preliminary data.</text>
</comment>
<gene>
    <name evidence="1" type="ORF">QE152_g30884</name>
</gene>
<accession>A0AAW1JD74</accession>